<keyword evidence="1" id="KW-1133">Transmembrane helix</keyword>
<feature type="transmembrane region" description="Helical" evidence="1">
    <location>
        <begin position="406"/>
        <end position="424"/>
    </location>
</feature>
<dbReference type="InterPro" id="IPR031617">
    <property type="entry name" value="PelG"/>
</dbReference>
<evidence type="ECO:0008006" key="4">
    <source>
        <dbReference type="Google" id="ProtNLM"/>
    </source>
</evidence>
<evidence type="ECO:0000313" key="2">
    <source>
        <dbReference type="EMBL" id="KUK23465.1"/>
    </source>
</evidence>
<dbReference type="AlphaFoldDB" id="A0A101ERJ8"/>
<keyword evidence="1" id="KW-0812">Transmembrane</keyword>
<evidence type="ECO:0000256" key="1">
    <source>
        <dbReference type="SAM" id="Phobius"/>
    </source>
</evidence>
<comment type="caution">
    <text evidence="2">The sequence shown here is derived from an EMBL/GenBank/DDBJ whole genome shotgun (WGS) entry which is preliminary data.</text>
</comment>
<dbReference type="PATRIC" id="fig|93930.3.peg.1217"/>
<feature type="transmembrane region" description="Helical" evidence="1">
    <location>
        <begin position="122"/>
        <end position="140"/>
    </location>
</feature>
<feature type="transmembrane region" description="Helical" evidence="1">
    <location>
        <begin position="21"/>
        <end position="40"/>
    </location>
</feature>
<dbReference type="EMBL" id="LGFG01000022">
    <property type="protein sequence ID" value="KUK23465.1"/>
    <property type="molecule type" value="Genomic_DNA"/>
</dbReference>
<feature type="transmembrane region" description="Helical" evidence="1">
    <location>
        <begin position="179"/>
        <end position="203"/>
    </location>
</feature>
<dbReference type="Pfam" id="PF16933">
    <property type="entry name" value="PelG"/>
    <property type="match status" value="1"/>
</dbReference>
<sequence length="458" mass="52857">MAGKSFDLLFSKNTLFADALAFFYSTFIYFAPWLVVLFYIVWVSRWFSPSPFFLGVLTYSLIFSMIISGGMSFLISRFLADSIYRKDFRRIYESYIGAVLLVFVVSFVVGWMFFILNDQYSTVQKVLACYALIGFSLVWIQMQFASVTERSSLIVLSFILGFSVSVFLARYWQTDFSEKLLLVLDVGIGLIIFALNYLVLSYLRNSTRMGFGFLTLTGKYPQLIFVGYFYYLSIWIDNFIIWKAKGQEISPGFFLFSEYDIPKFIAALFFIPSLAVFNVAMETVFRRDYKNLMLSIVNNSPLKTIKENMAKLSISLRQAFFSMLSLNLAALVSSFFLAHPIRGWFNLSENFVGIFFWLSMGVSMNISFLSLLVLVLHMEYYWVAFESSALVLTLNTLLSVLTIEKFPGLSFFVSFSSGFVYLLLRFRSKDFLHEEYVKQPLGLEKSKVEVKKLGELRK</sequence>
<feature type="transmembrane region" description="Helical" evidence="1">
    <location>
        <begin position="351"/>
        <end position="373"/>
    </location>
</feature>
<feature type="transmembrane region" description="Helical" evidence="1">
    <location>
        <begin position="319"/>
        <end position="339"/>
    </location>
</feature>
<feature type="transmembrane region" description="Helical" evidence="1">
    <location>
        <begin position="95"/>
        <end position="116"/>
    </location>
</feature>
<protein>
    <recommendedName>
        <fullName evidence="4">Polysaccharide biosynthesis protein</fullName>
    </recommendedName>
</protein>
<name>A0A101ERJ8_9THEM</name>
<feature type="transmembrane region" description="Helical" evidence="1">
    <location>
        <begin position="380"/>
        <end position="400"/>
    </location>
</feature>
<proteinExistence type="predicted"/>
<reference evidence="2 3" key="1">
    <citation type="journal article" date="2015" name="MBio">
        <title>Genome-Resolved Metagenomic Analysis Reveals Roles for Candidate Phyla and Other Microbial Community Members in Biogeochemical Transformations in Oil Reservoirs.</title>
        <authorList>
            <person name="Hu P."/>
            <person name="Tom L."/>
            <person name="Singh A."/>
            <person name="Thomas B.C."/>
            <person name="Baker B.J."/>
            <person name="Piceno Y.M."/>
            <person name="Andersen G.L."/>
            <person name="Banfield J.F."/>
        </authorList>
    </citation>
    <scope>NUCLEOTIDE SEQUENCE [LARGE SCALE GENOMIC DNA]</scope>
    <source>
        <strain evidence="2">46_26</strain>
    </source>
</reference>
<gene>
    <name evidence="2" type="ORF">XD57_0432</name>
</gene>
<keyword evidence="1" id="KW-0472">Membrane</keyword>
<feature type="transmembrane region" description="Helical" evidence="1">
    <location>
        <begin position="264"/>
        <end position="285"/>
    </location>
</feature>
<evidence type="ECO:0000313" key="3">
    <source>
        <dbReference type="Proteomes" id="UP000058636"/>
    </source>
</evidence>
<feature type="transmembrane region" description="Helical" evidence="1">
    <location>
        <begin position="52"/>
        <end position="75"/>
    </location>
</feature>
<organism evidence="2 3">
    <name type="scientific">Thermotoga petrophila</name>
    <dbReference type="NCBI Taxonomy" id="93929"/>
    <lineage>
        <taxon>Bacteria</taxon>
        <taxon>Thermotogati</taxon>
        <taxon>Thermotogota</taxon>
        <taxon>Thermotogae</taxon>
        <taxon>Thermotogales</taxon>
        <taxon>Thermotogaceae</taxon>
        <taxon>Thermotoga</taxon>
    </lineage>
</organism>
<dbReference type="Proteomes" id="UP000058636">
    <property type="component" value="Unassembled WGS sequence"/>
</dbReference>
<accession>A0A101ERJ8</accession>
<feature type="transmembrane region" description="Helical" evidence="1">
    <location>
        <begin position="152"/>
        <end position="173"/>
    </location>
</feature>